<feature type="compositionally biased region" description="Basic and acidic residues" evidence="1">
    <location>
        <begin position="74"/>
        <end position="92"/>
    </location>
</feature>
<feature type="compositionally biased region" description="Low complexity" evidence="1">
    <location>
        <begin position="164"/>
        <end position="176"/>
    </location>
</feature>
<protein>
    <submittedName>
        <fullName evidence="2">Uncharacterized protein</fullName>
    </submittedName>
</protein>
<feature type="region of interest" description="Disordered" evidence="1">
    <location>
        <begin position="132"/>
        <end position="199"/>
    </location>
</feature>
<dbReference type="Proteomes" id="UP000827284">
    <property type="component" value="Unassembled WGS sequence"/>
</dbReference>
<evidence type="ECO:0000256" key="1">
    <source>
        <dbReference type="SAM" id="MobiDB-lite"/>
    </source>
</evidence>
<evidence type="ECO:0000313" key="2">
    <source>
        <dbReference type="EMBL" id="GJJ78171.1"/>
    </source>
</evidence>
<name>A0A9P3HKB2_9FUNG</name>
<feature type="compositionally biased region" description="Basic and acidic residues" evidence="1">
    <location>
        <begin position="150"/>
        <end position="162"/>
    </location>
</feature>
<sequence length="251" mass="27419">MTQAIDNTIDTEHPSSSTLAMATESPMIQKANVLTKSLSTFDQQPEHKRDDDCTDTNAANQDSTFSDQTEVEEESSKESALESDQNEPKPESEPLSPTTNLLEAAVSSASGEIFAVVAQEAVEDILPVLAADTQTKTEPILPSPSEQAPTDEHMTEKGEDTLPPRSFSPAYSCSSPSPSPSPAPSPALSRVSSRQDLRRKSSFFNSKEIVISNQRYSTGTYDSMRPVADPRFKSRFQNILSQWKARTSNQS</sequence>
<evidence type="ECO:0000313" key="3">
    <source>
        <dbReference type="Proteomes" id="UP000827284"/>
    </source>
</evidence>
<organism evidence="2 3">
    <name type="scientific">Entomortierella parvispora</name>
    <dbReference type="NCBI Taxonomy" id="205924"/>
    <lineage>
        <taxon>Eukaryota</taxon>
        <taxon>Fungi</taxon>
        <taxon>Fungi incertae sedis</taxon>
        <taxon>Mucoromycota</taxon>
        <taxon>Mortierellomycotina</taxon>
        <taxon>Mortierellomycetes</taxon>
        <taxon>Mortierellales</taxon>
        <taxon>Mortierellaceae</taxon>
        <taxon>Entomortierella</taxon>
    </lineage>
</organism>
<dbReference type="EMBL" id="BQFW01000014">
    <property type="protein sequence ID" value="GJJ78171.1"/>
    <property type="molecule type" value="Genomic_DNA"/>
</dbReference>
<reference evidence="2" key="2">
    <citation type="journal article" date="2022" name="Microbiol. Resour. Announc.">
        <title>Whole-Genome Sequence of Entomortierella parvispora E1425, a Mucoromycotan Fungus Associated with Burkholderiaceae-Related Endosymbiotic Bacteria.</title>
        <authorList>
            <person name="Herlambang A."/>
            <person name="Guo Y."/>
            <person name="Takashima Y."/>
            <person name="Narisawa K."/>
            <person name="Ohta H."/>
            <person name="Nishizawa T."/>
        </authorList>
    </citation>
    <scope>NUCLEOTIDE SEQUENCE</scope>
    <source>
        <strain evidence="2">E1425</strain>
    </source>
</reference>
<keyword evidence="3" id="KW-1185">Reference proteome</keyword>
<feature type="compositionally biased region" description="Polar residues" evidence="1">
    <location>
        <begin position="55"/>
        <end position="68"/>
    </location>
</feature>
<dbReference type="OrthoDB" id="2430134at2759"/>
<accession>A0A9P3HKB2</accession>
<comment type="caution">
    <text evidence="2">The sequence shown here is derived from an EMBL/GenBank/DDBJ whole genome shotgun (WGS) entry which is preliminary data.</text>
</comment>
<proteinExistence type="predicted"/>
<reference evidence="2" key="1">
    <citation type="submission" date="2021-11" db="EMBL/GenBank/DDBJ databases">
        <authorList>
            <person name="Herlambang A."/>
            <person name="Guo Y."/>
            <person name="Takashima Y."/>
            <person name="Nishizawa T."/>
        </authorList>
    </citation>
    <scope>NUCLEOTIDE SEQUENCE</scope>
    <source>
        <strain evidence="2">E1425</strain>
    </source>
</reference>
<dbReference type="AlphaFoldDB" id="A0A9P3HKB2"/>
<feature type="region of interest" description="Disordered" evidence="1">
    <location>
        <begin position="38"/>
        <end position="103"/>
    </location>
</feature>
<gene>
    <name evidence="2" type="ORF">EMPS_10530</name>
</gene>